<dbReference type="AlphaFoldDB" id="A0A369WBR7"/>
<dbReference type="EMBL" id="QQOH01000004">
    <property type="protein sequence ID" value="RDE18753.1"/>
    <property type="molecule type" value="Genomic_DNA"/>
</dbReference>
<keyword evidence="2" id="KW-1185">Reference proteome</keyword>
<sequence>MLIDIARNIDQHFIGSKVNFLKDDHSTSVIKIEVDGKNFIARRDNPGSWLRFTRRLFKKSRSMKTWNKAHWLNKNELKTIIPCAVVEDYIFFIRASSFIITECIDGDTFKSYLADPAVSTDSKFQMSSRVISLINHWHSIGINHGDPKGPNIIVDNDDVILIDIEDATASRTKLRKRRAFAKDWAIVLHNLQRYEELRKNAQNQILTIFDGDPDYFSKLLVKKSLIQEHSLVSQSFNEVFPANEIDAVISGSNLPDNWSEVTKTGEFIHLSHDNNDIHLISSSEGFIKAPSNVKGVFSLALALRVCGIDQTRILDGGYKGDKEYLIYSTAQTETVETVLKRLVENSDQQVELITRLGEVLGRLHLRGFIHGNLCLSDICVSSAEDGNAPLIFVTRNTKWYGKRIKDKISADLSDIHQQLSSRSNCHLLTPFKEAYNQTFYAD</sequence>
<dbReference type="Gene3D" id="1.10.510.10">
    <property type="entry name" value="Transferase(Phosphotransferase) domain 1"/>
    <property type="match status" value="1"/>
</dbReference>
<dbReference type="InterPro" id="IPR011009">
    <property type="entry name" value="Kinase-like_dom_sf"/>
</dbReference>
<comment type="caution">
    <text evidence="1">The sequence shown here is derived from an EMBL/GenBank/DDBJ whole genome shotgun (WGS) entry which is preliminary data.</text>
</comment>
<evidence type="ECO:0008006" key="3">
    <source>
        <dbReference type="Google" id="ProtNLM"/>
    </source>
</evidence>
<evidence type="ECO:0000313" key="1">
    <source>
        <dbReference type="EMBL" id="RDE18753.1"/>
    </source>
</evidence>
<organism evidence="1 2">
    <name type="scientific">Motiliproteus coralliicola</name>
    <dbReference type="NCBI Taxonomy" id="2283196"/>
    <lineage>
        <taxon>Bacteria</taxon>
        <taxon>Pseudomonadati</taxon>
        <taxon>Pseudomonadota</taxon>
        <taxon>Gammaproteobacteria</taxon>
        <taxon>Oceanospirillales</taxon>
        <taxon>Oceanospirillaceae</taxon>
        <taxon>Motiliproteus</taxon>
    </lineage>
</organism>
<reference evidence="1 2" key="1">
    <citation type="submission" date="2018-07" db="EMBL/GenBank/DDBJ databases">
        <title>Motiliproteus coralliicola sp. nov., a bacterium isolated from Coral.</title>
        <authorList>
            <person name="Wang G."/>
        </authorList>
    </citation>
    <scope>NUCLEOTIDE SEQUENCE [LARGE SCALE GENOMIC DNA]</scope>
    <source>
        <strain evidence="1 2">C34</strain>
    </source>
</reference>
<dbReference type="Pfam" id="PF06293">
    <property type="entry name" value="Kdo"/>
    <property type="match status" value="1"/>
</dbReference>
<evidence type="ECO:0000313" key="2">
    <source>
        <dbReference type="Proteomes" id="UP000253769"/>
    </source>
</evidence>
<proteinExistence type="predicted"/>
<gene>
    <name evidence="1" type="ORF">DV711_14115</name>
</gene>
<dbReference type="SUPFAM" id="SSF56112">
    <property type="entry name" value="Protein kinase-like (PK-like)"/>
    <property type="match status" value="1"/>
</dbReference>
<dbReference type="Proteomes" id="UP000253769">
    <property type="component" value="Unassembled WGS sequence"/>
</dbReference>
<protein>
    <recommendedName>
        <fullName evidence="3">Protein kinase domain-containing protein</fullName>
    </recommendedName>
</protein>
<accession>A0A369WBR7</accession>
<name>A0A369WBR7_9GAMM</name>